<accession>A0ABQ5GM98</accession>
<dbReference type="EMBL" id="BQNB010018616">
    <property type="protein sequence ID" value="GJT76346.1"/>
    <property type="molecule type" value="Genomic_DNA"/>
</dbReference>
<protein>
    <submittedName>
        <fullName evidence="2">Uncharacterized protein</fullName>
    </submittedName>
</protein>
<comment type="caution">
    <text evidence="2">The sequence shown here is derived from an EMBL/GenBank/DDBJ whole genome shotgun (WGS) entry which is preliminary data.</text>
</comment>
<reference evidence="2" key="1">
    <citation type="journal article" date="2022" name="Int. J. Mol. Sci.">
        <title>Draft Genome of Tanacetum Coccineum: Genomic Comparison of Closely Related Tanacetum-Family Plants.</title>
        <authorList>
            <person name="Yamashiro T."/>
            <person name="Shiraishi A."/>
            <person name="Nakayama K."/>
            <person name="Satake H."/>
        </authorList>
    </citation>
    <scope>NUCLEOTIDE SEQUENCE</scope>
</reference>
<dbReference type="Proteomes" id="UP001151760">
    <property type="component" value="Unassembled WGS sequence"/>
</dbReference>
<reference evidence="2" key="2">
    <citation type="submission" date="2022-01" db="EMBL/GenBank/DDBJ databases">
        <authorList>
            <person name="Yamashiro T."/>
            <person name="Shiraishi A."/>
            <person name="Satake H."/>
            <person name="Nakayama K."/>
        </authorList>
    </citation>
    <scope>NUCLEOTIDE SEQUENCE</scope>
</reference>
<proteinExistence type="predicted"/>
<evidence type="ECO:0000313" key="3">
    <source>
        <dbReference type="Proteomes" id="UP001151760"/>
    </source>
</evidence>
<keyword evidence="3" id="KW-1185">Reference proteome</keyword>
<name>A0ABQ5GM98_9ASTR</name>
<organism evidence="2 3">
    <name type="scientific">Tanacetum coccineum</name>
    <dbReference type="NCBI Taxonomy" id="301880"/>
    <lineage>
        <taxon>Eukaryota</taxon>
        <taxon>Viridiplantae</taxon>
        <taxon>Streptophyta</taxon>
        <taxon>Embryophyta</taxon>
        <taxon>Tracheophyta</taxon>
        <taxon>Spermatophyta</taxon>
        <taxon>Magnoliopsida</taxon>
        <taxon>eudicotyledons</taxon>
        <taxon>Gunneridae</taxon>
        <taxon>Pentapetalae</taxon>
        <taxon>asterids</taxon>
        <taxon>campanulids</taxon>
        <taxon>Asterales</taxon>
        <taxon>Asteraceae</taxon>
        <taxon>Asteroideae</taxon>
        <taxon>Anthemideae</taxon>
        <taxon>Anthemidinae</taxon>
        <taxon>Tanacetum</taxon>
    </lineage>
</organism>
<evidence type="ECO:0000256" key="1">
    <source>
        <dbReference type="SAM" id="MobiDB-lite"/>
    </source>
</evidence>
<sequence>MIDGSGTEGDKDSELVEEKMGDLHEQYGLTIMDRSIFIESGKSDERKPEGSGNVKMEVKKEKWGEESVEEVMKIEMMIESIVGYEYGEEER</sequence>
<feature type="region of interest" description="Disordered" evidence="1">
    <location>
        <begin position="40"/>
        <end position="61"/>
    </location>
</feature>
<gene>
    <name evidence="2" type="ORF">Tco_1043071</name>
</gene>
<evidence type="ECO:0000313" key="2">
    <source>
        <dbReference type="EMBL" id="GJT76346.1"/>
    </source>
</evidence>